<evidence type="ECO:0000313" key="9">
    <source>
        <dbReference type="Proteomes" id="UP000314986"/>
    </source>
</evidence>
<feature type="region of interest" description="Disordered" evidence="6">
    <location>
        <begin position="14"/>
        <end position="37"/>
    </location>
</feature>
<dbReference type="Proteomes" id="UP000314986">
    <property type="component" value="Unassembled WGS sequence"/>
</dbReference>
<reference evidence="8" key="5">
    <citation type="submission" date="2025-09" db="UniProtKB">
        <authorList>
            <consortium name="Ensembl"/>
        </authorList>
    </citation>
    <scope>IDENTIFICATION</scope>
</reference>
<dbReference type="PANTHER" id="PTHR10649">
    <property type="entry name" value="ARYL HYDROCARBON RECEPTOR"/>
    <property type="match status" value="1"/>
</dbReference>
<dbReference type="InterPro" id="IPR011598">
    <property type="entry name" value="bHLH_dom"/>
</dbReference>
<dbReference type="Pfam" id="PF23171">
    <property type="entry name" value="bHLH_HIF1A"/>
    <property type="match status" value="1"/>
</dbReference>
<evidence type="ECO:0000256" key="6">
    <source>
        <dbReference type="SAM" id="MobiDB-lite"/>
    </source>
</evidence>
<keyword evidence="9" id="KW-1185">Reference proteome</keyword>
<dbReference type="SUPFAM" id="SSF47459">
    <property type="entry name" value="HLH, helix-loop-helix DNA-binding domain"/>
    <property type="match status" value="1"/>
</dbReference>
<dbReference type="PANTHER" id="PTHR10649:SF12">
    <property type="entry name" value="SPINELESS, ISOFORM C"/>
    <property type="match status" value="1"/>
</dbReference>
<accession>A0A4W3J464</accession>
<reference evidence="8" key="4">
    <citation type="submission" date="2025-08" db="UniProtKB">
        <authorList>
            <consortium name="Ensembl"/>
        </authorList>
    </citation>
    <scope>IDENTIFICATION</scope>
</reference>
<name>A0A4W3J464_CALMI</name>
<dbReference type="STRING" id="7868.ENSCMIP00000032973"/>
<dbReference type="Ensembl" id="ENSCMIT00000033478.1">
    <property type="protein sequence ID" value="ENSCMIP00000032973.1"/>
    <property type="gene ID" value="ENSCMIG00000014100.1"/>
</dbReference>
<feature type="domain" description="BHLH" evidence="7">
    <location>
        <begin position="25"/>
        <end position="78"/>
    </location>
</feature>
<dbReference type="GO" id="GO:0000976">
    <property type="term" value="F:transcription cis-regulatory region binding"/>
    <property type="evidence" value="ECO:0007669"/>
    <property type="project" value="TreeGrafter"/>
</dbReference>
<dbReference type="GO" id="GO:0006805">
    <property type="term" value="P:xenobiotic metabolic process"/>
    <property type="evidence" value="ECO:0007669"/>
    <property type="project" value="InterPro"/>
</dbReference>
<dbReference type="PROSITE" id="PS50888">
    <property type="entry name" value="BHLH"/>
    <property type="match status" value="1"/>
</dbReference>
<evidence type="ECO:0000256" key="3">
    <source>
        <dbReference type="ARBA" id="ARBA00023125"/>
    </source>
</evidence>
<keyword evidence="3" id="KW-0238">DNA-binding</keyword>
<evidence type="ECO:0000313" key="8">
    <source>
        <dbReference type="Ensembl" id="ENSCMIP00000032973.1"/>
    </source>
</evidence>
<keyword evidence="2" id="KW-0805">Transcription regulation</keyword>
<dbReference type="InterPro" id="IPR036638">
    <property type="entry name" value="HLH_DNA-bd_sf"/>
</dbReference>
<dbReference type="InterPro" id="IPR039091">
    <property type="entry name" value="AHR/AHRR"/>
</dbReference>
<keyword evidence="5" id="KW-0539">Nucleus</keyword>
<dbReference type="GeneTree" id="ENSGT00940000154486"/>
<keyword evidence="4" id="KW-0804">Transcription</keyword>
<dbReference type="AlphaFoldDB" id="A0A4W3J464"/>
<dbReference type="Gene3D" id="4.10.280.10">
    <property type="entry name" value="Helix-loop-helix DNA-binding domain"/>
    <property type="match status" value="1"/>
</dbReference>
<dbReference type="InParanoid" id="A0A4W3J464"/>
<evidence type="ECO:0000259" key="7">
    <source>
        <dbReference type="PROSITE" id="PS50888"/>
    </source>
</evidence>
<sequence length="108" mass="12409">DAMINSSLYAVRKRRRPMKQIKPSSPEGAKSNASKRHRERLNAELERLAGTLPFPEEVISRLDKLSILRLCVNYMRVKSFFEGMVFVVLPWARHLASPLLSPLRCYPA</sequence>
<reference evidence="9" key="3">
    <citation type="journal article" date="2014" name="Nature">
        <title>Elephant shark genome provides unique insights into gnathostome evolution.</title>
        <authorList>
            <consortium name="International Elephant Shark Genome Sequencing Consortium"/>
            <person name="Venkatesh B."/>
            <person name="Lee A.P."/>
            <person name="Ravi V."/>
            <person name="Maurya A.K."/>
            <person name="Lian M.M."/>
            <person name="Swann J.B."/>
            <person name="Ohta Y."/>
            <person name="Flajnik M.F."/>
            <person name="Sutoh Y."/>
            <person name="Kasahara M."/>
            <person name="Hoon S."/>
            <person name="Gangu V."/>
            <person name="Roy S.W."/>
            <person name="Irimia M."/>
            <person name="Korzh V."/>
            <person name="Kondrychyn I."/>
            <person name="Lim Z.W."/>
            <person name="Tay B.H."/>
            <person name="Tohari S."/>
            <person name="Kong K.W."/>
            <person name="Ho S."/>
            <person name="Lorente-Galdos B."/>
            <person name="Quilez J."/>
            <person name="Marques-Bonet T."/>
            <person name="Raney B.J."/>
            <person name="Ingham P.W."/>
            <person name="Tay A."/>
            <person name="Hillier L.W."/>
            <person name="Minx P."/>
            <person name="Boehm T."/>
            <person name="Wilson R.K."/>
            <person name="Brenner S."/>
            <person name="Warren W.C."/>
        </authorList>
    </citation>
    <scope>NUCLEOTIDE SEQUENCE [LARGE SCALE GENOMIC DNA]</scope>
</reference>
<evidence type="ECO:0000256" key="2">
    <source>
        <dbReference type="ARBA" id="ARBA00023015"/>
    </source>
</evidence>
<evidence type="ECO:0000256" key="4">
    <source>
        <dbReference type="ARBA" id="ARBA00023163"/>
    </source>
</evidence>
<dbReference type="GO" id="GO:0034751">
    <property type="term" value="C:aryl hydrocarbon receptor complex"/>
    <property type="evidence" value="ECO:0007669"/>
    <property type="project" value="TreeGrafter"/>
</dbReference>
<dbReference type="GO" id="GO:0046983">
    <property type="term" value="F:protein dimerization activity"/>
    <property type="evidence" value="ECO:0007669"/>
    <property type="project" value="InterPro"/>
</dbReference>
<comment type="subcellular location">
    <subcellularLocation>
        <location evidence="1">Nucleus</location>
    </subcellularLocation>
</comment>
<organism evidence="8 9">
    <name type="scientific">Callorhinchus milii</name>
    <name type="common">Ghost shark</name>
    <dbReference type="NCBI Taxonomy" id="7868"/>
    <lineage>
        <taxon>Eukaryota</taxon>
        <taxon>Metazoa</taxon>
        <taxon>Chordata</taxon>
        <taxon>Craniata</taxon>
        <taxon>Vertebrata</taxon>
        <taxon>Chondrichthyes</taxon>
        <taxon>Holocephali</taxon>
        <taxon>Chimaeriformes</taxon>
        <taxon>Callorhinchidae</taxon>
        <taxon>Callorhinchus</taxon>
    </lineage>
</organism>
<dbReference type="GO" id="GO:0004879">
    <property type="term" value="F:nuclear receptor activity"/>
    <property type="evidence" value="ECO:0007669"/>
    <property type="project" value="TreeGrafter"/>
</dbReference>
<reference evidence="9" key="1">
    <citation type="journal article" date="2006" name="Science">
        <title>Ancient noncoding elements conserved in the human genome.</title>
        <authorList>
            <person name="Venkatesh B."/>
            <person name="Kirkness E.F."/>
            <person name="Loh Y.H."/>
            <person name="Halpern A.L."/>
            <person name="Lee A.P."/>
            <person name="Johnson J."/>
            <person name="Dandona N."/>
            <person name="Viswanathan L.D."/>
            <person name="Tay A."/>
            <person name="Venter J.C."/>
            <person name="Strausberg R.L."/>
            <person name="Brenner S."/>
        </authorList>
    </citation>
    <scope>NUCLEOTIDE SEQUENCE [LARGE SCALE GENOMIC DNA]</scope>
</reference>
<dbReference type="GO" id="GO:0005634">
    <property type="term" value="C:nucleus"/>
    <property type="evidence" value="ECO:0007669"/>
    <property type="project" value="UniProtKB-SubCell"/>
</dbReference>
<evidence type="ECO:0000256" key="1">
    <source>
        <dbReference type="ARBA" id="ARBA00004123"/>
    </source>
</evidence>
<dbReference type="OMA" id="CERAKSN"/>
<proteinExistence type="predicted"/>
<protein>
    <recommendedName>
        <fullName evidence="7">BHLH domain-containing protein</fullName>
    </recommendedName>
</protein>
<reference evidence="9" key="2">
    <citation type="journal article" date="2007" name="PLoS Biol.">
        <title>Survey sequencing and comparative analysis of the elephant shark (Callorhinchus milii) genome.</title>
        <authorList>
            <person name="Venkatesh B."/>
            <person name="Kirkness E.F."/>
            <person name="Loh Y.H."/>
            <person name="Halpern A.L."/>
            <person name="Lee A.P."/>
            <person name="Johnson J."/>
            <person name="Dandona N."/>
            <person name="Viswanathan L.D."/>
            <person name="Tay A."/>
            <person name="Venter J.C."/>
            <person name="Strausberg R.L."/>
            <person name="Brenner S."/>
        </authorList>
    </citation>
    <scope>NUCLEOTIDE SEQUENCE [LARGE SCALE GENOMIC DNA]</scope>
</reference>
<evidence type="ECO:0000256" key="5">
    <source>
        <dbReference type="ARBA" id="ARBA00023242"/>
    </source>
</evidence>